<keyword evidence="8 10" id="KW-1133">Transmembrane helix</keyword>
<sequence length="1316" mass="146483">MSEDQAKKISSGSPKSQLVKLNGSSVEFSFDNDEKVKTENDGKQKGLILKNLKIALFFFQLSFATSCDYFFMILGTVTSVVHGAGFPLLSVVLGGLTTIFLRAQISDLETGERLTNDSDASLQPINRHDFDSHIREYCLYYLFIGILMFVTSYIQIWCFESFAERTTHKLRQNYLKAILRQEIAWFDVEQTGNLTARLTDDLERVREGIGDKMSLLIQLVATFIVGFVVAFTYNWKMTLVMLAFTPLLAGLGAFLGRITATRTQIEQEKYAIAGAMAEETFSSIRTVLSLNGTNQEISRYEKALQQSMKTGRLKYLYMGIGVGAMFLVTYASYAVAFWFGSKLIVDDPSIERGSVFTVFFSVMSGSTALGAALPHLATFGMCRGAARKVLSVVNCVSFLYYYSFNFENKVPHIDPYSSEGTFPVRVKGAISFKNISFSYPIRKNVQVLDDVSFDIEAGKKVALVGPSGCGKSTSINLLLRFYDPDGGTITLDGYDLRSLNVKELRDSIGVVSQEPILFDGTIESNIRLGKKDATKEEIINSCKMANAWHFIELLPNGLETHVGERGVQLSGGQKQRIAIARALIKNPSILLLDEATSALDTESESVAQKGRTTISVAHRLSTVRDCDEILVFQKGKIVERGTHEELFALKGIFYSMVLAQSIHTANEAETEDDTLDDEKSMVTENITNRKLSTLSSYHSRNSRFSRTSSRASSMISQSMQVHELREAAKEVHIHPASLGKIFKVNKDCWLFWILGFIGSIMSGIVPPFFSLVYSQIFDVYSLPPDKIGPKALFWSMMFLVCGVVCGLGFFISANMLGLCGETMTKALRSMAFINLMRQDIAFYDDTKHATGKLCTRFATDAPNVRYVFTRLPAVISAVVTLVGALIIGFIFGWQLAFILLAIVPLLLGSGYFQMKMQFGKKLRDTKLLENAGKTATEAVEHIRTVQALNKQKVFIDDYRNNLEIPFRFNLRQVHVYAGVFAFSQSLVFFMYSLSFYLGAVFVEHGFMRPINVYRVFFAIAFCGQSVGQMSAFIPDIVKARLAAALVFYLAEYPTAIDSLSKDGKQMKIKGNIQFKNVHFRYPTRKNVRILRGLNLNVKEGQTVALVGHSGCGKSTVISLLERFYKPERGTILVDGEEIENINIQSLRSQMAIVSQEPTLFDSTIEENICYGLPAKATHDEVVKAAKLANIHDFIMGLPMGYGTNVGEKGTQLSGGQKQRIAIARALIRDPSVLLLDEATSALDTESEKVVQAALEVAQKGRTCIVIAHRLSTIQNADVILVVHEGRITEKGNHYQLLEQRGIYKKLCESQMLVENN</sequence>
<evidence type="ECO:0000256" key="2">
    <source>
        <dbReference type="ARBA" id="ARBA00007577"/>
    </source>
</evidence>
<dbReference type="PROSITE" id="PS00211">
    <property type="entry name" value="ABC_TRANSPORTER_1"/>
    <property type="match status" value="2"/>
</dbReference>
<feature type="transmembrane region" description="Helical" evidence="10">
    <location>
        <begin position="239"/>
        <end position="260"/>
    </location>
</feature>
<reference evidence="15" key="1">
    <citation type="submission" date="2017-02" db="UniProtKB">
        <authorList>
            <consortium name="WormBaseParasite"/>
        </authorList>
    </citation>
    <scope>IDENTIFICATION</scope>
</reference>
<feature type="transmembrane region" description="Helical" evidence="10">
    <location>
        <begin position="749"/>
        <end position="773"/>
    </location>
</feature>
<dbReference type="Gene3D" id="1.20.1560.10">
    <property type="entry name" value="ABC transporter type 1, transmembrane domain"/>
    <property type="match status" value="1"/>
</dbReference>
<dbReference type="InterPro" id="IPR017871">
    <property type="entry name" value="ABC_transporter-like_CS"/>
</dbReference>
<evidence type="ECO:0000259" key="12">
    <source>
        <dbReference type="PROSITE" id="PS50929"/>
    </source>
</evidence>
<dbReference type="Pfam" id="PF00664">
    <property type="entry name" value="ABC_membrane"/>
    <property type="match status" value="2"/>
</dbReference>
<gene>
    <name evidence="13" type="ORF">EVEC_LOCUS5436</name>
</gene>
<dbReference type="FunFam" id="3.40.50.300:FF:000916">
    <property type="entry name" value="ABC transporter B family member 9"/>
    <property type="match status" value="1"/>
</dbReference>
<dbReference type="InterPro" id="IPR003439">
    <property type="entry name" value="ABC_transporter-like_ATP-bd"/>
</dbReference>
<evidence type="ECO:0000313" key="13">
    <source>
        <dbReference type="EMBL" id="VDD90685.1"/>
    </source>
</evidence>
<dbReference type="CDD" id="cd03249">
    <property type="entry name" value="ABC_MTABC3_MDL1_MDL2"/>
    <property type="match status" value="2"/>
</dbReference>
<dbReference type="InterPro" id="IPR011527">
    <property type="entry name" value="ABC1_TM_dom"/>
</dbReference>
<dbReference type="GO" id="GO:0016887">
    <property type="term" value="F:ATP hydrolysis activity"/>
    <property type="evidence" value="ECO:0007669"/>
    <property type="project" value="InterPro"/>
</dbReference>
<evidence type="ECO:0000256" key="9">
    <source>
        <dbReference type="ARBA" id="ARBA00023136"/>
    </source>
</evidence>
<evidence type="ECO:0000256" key="5">
    <source>
        <dbReference type="ARBA" id="ARBA00022737"/>
    </source>
</evidence>
<reference evidence="13 14" key="2">
    <citation type="submission" date="2018-10" db="EMBL/GenBank/DDBJ databases">
        <authorList>
            <consortium name="Pathogen Informatics"/>
        </authorList>
    </citation>
    <scope>NUCLEOTIDE SEQUENCE [LARGE SCALE GENOMIC DNA]</scope>
</reference>
<feature type="domain" description="ABC transmembrane type-1" evidence="12">
    <location>
        <begin position="753"/>
        <end position="1038"/>
    </location>
</feature>
<feature type="transmembrane region" description="Helical" evidence="10">
    <location>
        <begin position="139"/>
        <end position="159"/>
    </location>
</feature>
<keyword evidence="9 10" id="KW-0472">Membrane</keyword>
<keyword evidence="5" id="KW-0677">Repeat</keyword>
<protein>
    <submittedName>
        <fullName evidence="15">Multidrug resistance protein 1</fullName>
    </submittedName>
</protein>
<dbReference type="GO" id="GO:0005743">
    <property type="term" value="C:mitochondrial inner membrane"/>
    <property type="evidence" value="ECO:0007669"/>
    <property type="project" value="TreeGrafter"/>
</dbReference>
<feature type="domain" description="ABC transporter" evidence="11">
    <location>
        <begin position="430"/>
        <end position="659"/>
    </location>
</feature>
<evidence type="ECO:0000256" key="4">
    <source>
        <dbReference type="ARBA" id="ARBA00022692"/>
    </source>
</evidence>
<evidence type="ECO:0000256" key="10">
    <source>
        <dbReference type="SAM" id="Phobius"/>
    </source>
</evidence>
<evidence type="ECO:0000313" key="15">
    <source>
        <dbReference type="WBParaSite" id="EVEC_0000582501-mRNA-1"/>
    </source>
</evidence>
<dbReference type="PROSITE" id="PS50929">
    <property type="entry name" value="ABC_TM1F"/>
    <property type="match status" value="2"/>
</dbReference>
<dbReference type="CDD" id="cd18577">
    <property type="entry name" value="ABC_6TM_Pgp_ABCB1_D1_like"/>
    <property type="match status" value="1"/>
</dbReference>
<dbReference type="InterPro" id="IPR039421">
    <property type="entry name" value="Type_1_exporter"/>
</dbReference>
<dbReference type="InterPro" id="IPR027417">
    <property type="entry name" value="P-loop_NTPase"/>
</dbReference>
<evidence type="ECO:0000256" key="1">
    <source>
        <dbReference type="ARBA" id="ARBA00004141"/>
    </source>
</evidence>
<dbReference type="FunFam" id="3.40.50.300:FF:000205">
    <property type="entry name" value="ABC transporter B family member 4"/>
    <property type="match status" value="1"/>
</dbReference>
<organism evidence="15">
    <name type="scientific">Enterobius vermicularis</name>
    <name type="common">Human pinworm</name>
    <dbReference type="NCBI Taxonomy" id="51028"/>
    <lineage>
        <taxon>Eukaryota</taxon>
        <taxon>Metazoa</taxon>
        <taxon>Ecdysozoa</taxon>
        <taxon>Nematoda</taxon>
        <taxon>Chromadorea</taxon>
        <taxon>Rhabditida</taxon>
        <taxon>Spirurina</taxon>
        <taxon>Oxyuridomorpha</taxon>
        <taxon>Oxyuroidea</taxon>
        <taxon>Oxyuridae</taxon>
        <taxon>Enterobius</taxon>
    </lineage>
</organism>
<feature type="domain" description="ABC transmembrane type-1" evidence="12">
    <location>
        <begin position="73"/>
        <end position="381"/>
    </location>
</feature>
<dbReference type="Pfam" id="PF00005">
    <property type="entry name" value="ABC_tran"/>
    <property type="match status" value="2"/>
</dbReference>
<proteinExistence type="inferred from homology"/>
<feature type="transmembrane region" description="Helical" evidence="10">
    <location>
        <begin position="897"/>
        <end position="914"/>
    </location>
</feature>
<dbReference type="GO" id="GO:0090374">
    <property type="term" value="P:oligopeptide export from mitochondrion"/>
    <property type="evidence" value="ECO:0007669"/>
    <property type="project" value="TreeGrafter"/>
</dbReference>
<dbReference type="PANTHER" id="PTHR43394">
    <property type="entry name" value="ATP-DEPENDENT PERMEASE MDL1, MITOCHONDRIAL"/>
    <property type="match status" value="1"/>
</dbReference>
<dbReference type="SMART" id="SM00382">
    <property type="entry name" value="AAA"/>
    <property type="match status" value="2"/>
</dbReference>
<feature type="transmembrane region" description="Helical" evidence="10">
    <location>
        <begin position="793"/>
        <end position="820"/>
    </location>
</feature>
<evidence type="ECO:0000256" key="3">
    <source>
        <dbReference type="ARBA" id="ARBA00022448"/>
    </source>
</evidence>
<keyword evidence="4 10" id="KW-0812">Transmembrane</keyword>
<dbReference type="FunFam" id="1.20.1560.10:FF:000018">
    <property type="entry name" value="ATP-binding cassette subfamily B member 11"/>
    <property type="match status" value="1"/>
</dbReference>
<dbReference type="FunFam" id="1.20.1560.10:FF:000009">
    <property type="entry name" value="ABC transporter B family member 1"/>
    <property type="match status" value="1"/>
</dbReference>
<dbReference type="GO" id="GO:0015421">
    <property type="term" value="F:ABC-type oligopeptide transporter activity"/>
    <property type="evidence" value="ECO:0007669"/>
    <property type="project" value="TreeGrafter"/>
</dbReference>
<feature type="domain" description="ABC transporter" evidence="11">
    <location>
        <begin position="1072"/>
        <end position="1309"/>
    </location>
</feature>
<evidence type="ECO:0000256" key="7">
    <source>
        <dbReference type="ARBA" id="ARBA00022840"/>
    </source>
</evidence>
<keyword evidence="3" id="KW-0813">Transport</keyword>
<dbReference type="Proteomes" id="UP000274131">
    <property type="component" value="Unassembled WGS sequence"/>
</dbReference>
<name>A0A0N4V6E0_ENTVE</name>
<dbReference type="CDD" id="cd18578">
    <property type="entry name" value="ABC_6TM_Pgp_ABCB1_D2_like"/>
    <property type="match status" value="1"/>
</dbReference>
<dbReference type="InterPro" id="IPR003593">
    <property type="entry name" value="AAA+_ATPase"/>
</dbReference>
<keyword evidence="7" id="KW-0067">ATP-binding</keyword>
<feature type="transmembrane region" description="Helical" evidence="10">
    <location>
        <begin position="86"/>
        <end position="105"/>
    </location>
</feature>
<accession>A0A0N4V6E0</accession>
<keyword evidence="14" id="KW-1185">Reference proteome</keyword>
<evidence type="ECO:0000256" key="8">
    <source>
        <dbReference type="ARBA" id="ARBA00022989"/>
    </source>
</evidence>
<dbReference type="PROSITE" id="PS50893">
    <property type="entry name" value="ABC_TRANSPORTER_2"/>
    <property type="match status" value="2"/>
</dbReference>
<dbReference type="GO" id="GO:0005524">
    <property type="term" value="F:ATP binding"/>
    <property type="evidence" value="ECO:0007669"/>
    <property type="project" value="UniProtKB-KW"/>
</dbReference>
<dbReference type="OrthoDB" id="6500128at2759"/>
<dbReference type="InterPro" id="IPR036640">
    <property type="entry name" value="ABC1_TM_sf"/>
</dbReference>
<dbReference type="EMBL" id="UXUI01008164">
    <property type="protein sequence ID" value="VDD90685.1"/>
    <property type="molecule type" value="Genomic_DNA"/>
</dbReference>
<feature type="transmembrane region" description="Helical" evidence="10">
    <location>
        <begin position="871"/>
        <end position="891"/>
    </location>
</feature>
<feature type="transmembrane region" description="Helical" evidence="10">
    <location>
        <begin position="315"/>
        <end position="339"/>
    </location>
</feature>
<feature type="transmembrane region" description="Helical" evidence="10">
    <location>
        <begin position="975"/>
        <end position="1001"/>
    </location>
</feature>
<dbReference type="WBParaSite" id="EVEC_0000582501-mRNA-1">
    <property type="protein sequence ID" value="EVEC_0000582501-mRNA-1"/>
    <property type="gene ID" value="EVEC_0000582501"/>
</dbReference>
<dbReference type="PANTHER" id="PTHR43394:SF27">
    <property type="entry name" value="ATP-DEPENDENT TRANSLOCASE ABCB1-LIKE"/>
    <property type="match status" value="1"/>
</dbReference>
<keyword evidence="6" id="KW-0547">Nucleotide-binding</keyword>
<comment type="subcellular location">
    <subcellularLocation>
        <location evidence="1">Membrane</location>
        <topology evidence="1">Multi-pass membrane protein</topology>
    </subcellularLocation>
</comment>
<dbReference type="Gene3D" id="3.40.50.300">
    <property type="entry name" value="P-loop containing nucleotide triphosphate hydrolases"/>
    <property type="match status" value="2"/>
</dbReference>
<comment type="similarity">
    <text evidence="2">Belongs to the ABC transporter superfamily. ABCB family. Multidrug resistance exporter (TC 3.A.1.201) subfamily.</text>
</comment>
<feature type="transmembrane region" description="Helical" evidence="10">
    <location>
        <begin position="213"/>
        <end position="233"/>
    </location>
</feature>
<dbReference type="STRING" id="51028.A0A0N4V6E0"/>
<evidence type="ECO:0000313" key="14">
    <source>
        <dbReference type="Proteomes" id="UP000274131"/>
    </source>
</evidence>
<dbReference type="SUPFAM" id="SSF52540">
    <property type="entry name" value="P-loop containing nucleoside triphosphate hydrolases"/>
    <property type="match status" value="2"/>
</dbReference>
<dbReference type="SUPFAM" id="SSF90123">
    <property type="entry name" value="ABC transporter transmembrane region"/>
    <property type="match status" value="2"/>
</dbReference>
<evidence type="ECO:0000256" key="6">
    <source>
        <dbReference type="ARBA" id="ARBA00022741"/>
    </source>
</evidence>
<feature type="transmembrane region" description="Helical" evidence="10">
    <location>
        <begin position="359"/>
        <end position="379"/>
    </location>
</feature>
<evidence type="ECO:0000259" key="11">
    <source>
        <dbReference type="PROSITE" id="PS50893"/>
    </source>
</evidence>